<evidence type="ECO:0000313" key="2">
    <source>
        <dbReference type="Proteomes" id="UP000005551"/>
    </source>
</evidence>
<keyword evidence="2" id="KW-1185">Reference proteome</keyword>
<reference evidence="1 2" key="1">
    <citation type="submission" date="2012-05" db="EMBL/GenBank/DDBJ databases">
        <title>Genome sequence of Nitritalea halalkaliphila LW7.</title>
        <authorList>
            <person name="Jangir P.K."/>
            <person name="Singh A."/>
            <person name="Shivaji S."/>
            <person name="Sharma R."/>
        </authorList>
    </citation>
    <scope>NUCLEOTIDE SEQUENCE [LARGE SCALE GENOMIC DNA]</scope>
    <source>
        <strain evidence="1 2">LW7</strain>
    </source>
</reference>
<organism evidence="1 2">
    <name type="scientific">Nitritalea halalkaliphila LW7</name>
    <dbReference type="NCBI Taxonomy" id="1189621"/>
    <lineage>
        <taxon>Bacteria</taxon>
        <taxon>Pseudomonadati</taxon>
        <taxon>Bacteroidota</taxon>
        <taxon>Cytophagia</taxon>
        <taxon>Cytophagales</taxon>
        <taxon>Cyclobacteriaceae</taxon>
        <taxon>Nitritalea</taxon>
    </lineage>
</organism>
<comment type="caution">
    <text evidence="1">The sequence shown here is derived from an EMBL/GenBank/DDBJ whole genome shotgun (WGS) entry which is preliminary data.</text>
</comment>
<dbReference type="STRING" id="1189621.A3SI_12034"/>
<protein>
    <submittedName>
        <fullName evidence="1">Uncharacterized protein</fullName>
    </submittedName>
</protein>
<dbReference type="Proteomes" id="UP000005551">
    <property type="component" value="Unassembled WGS sequence"/>
</dbReference>
<evidence type="ECO:0000313" key="1">
    <source>
        <dbReference type="EMBL" id="EIM75846.1"/>
    </source>
</evidence>
<name>I5C1Z4_9BACT</name>
<accession>I5C1Z4</accession>
<proteinExistence type="predicted"/>
<dbReference type="AlphaFoldDB" id="I5C1Z4"/>
<sequence>MFHYFCIMKRVYQENKKAPSEKWSVVIVLWAIFLMLLSCADHEEARPKSISSDNTAWEALDFDEVDFPTTTLRKTTSFSLLSPERVLSDFVVGIARPQAYLRALDQPLTAATAPQMGWTYFSFFQRIFLNSFQTQAP</sequence>
<gene>
    <name evidence="1" type="ORF">A3SI_12034</name>
</gene>
<dbReference type="EMBL" id="AJYA01000025">
    <property type="protein sequence ID" value="EIM75846.1"/>
    <property type="molecule type" value="Genomic_DNA"/>
</dbReference>